<evidence type="ECO:0000256" key="10">
    <source>
        <dbReference type="ARBA" id="ARBA00023251"/>
    </source>
</evidence>
<dbReference type="GO" id="GO:0050380">
    <property type="term" value="F:undecaprenyl-diphosphatase activity"/>
    <property type="evidence" value="ECO:0007669"/>
    <property type="project" value="UniProtKB-UniRule"/>
</dbReference>
<evidence type="ECO:0000256" key="2">
    <source>
        <dbReference type="ARBA" id="ARBA00010621"/>
    </source>
</evidence>
<dbReference type="GO" id="GO:0008360">
    <property type="term" value="P:regulation of cell shape"/>
    <property type="evidence" value="ECO:0007669"/>
    <property type="project" value="UniProtKB-KW"/>
</dbReference>
<feature type="transmembrane region" description="Helical" evidence="14">
    <location>
        <begin position="71"/>
        <end position="90"/>
    </location>
</feature>
<evidence type="ECO:0000256" key="4">
    <source>
        <dbReference type="ARBA" id="ARBA00021581"/>
    </source>
</evidence>
<keyword evidence="14" id="KW-0961">Cell wall biogenesis/degradation</keyword>
<dbReference type="PANTHER" id="PTHR30622:SF3">
    <property type="entry name" value="UNDECAPRENYL-DIPHOSPHATASE"/>
    <property type="match status" value="1"/>
</dbReference>
<feature type="transmembrane region" description="Helical" evidence="14">
    <location>
        <begin position="238"/>
        <end position="257"/>
    </location>
</feature>
<evidence type="ECO:0000256" key="12">
    <source>
        <dbReference type="ARBA" id="ARBA00032932"/>
    </source>
</evidence>
<evidence type="ECO:0000256" key="13">
    <source>
        <dbReference type="ARBA" id="ARBA00047594"/>
    </source>
</evidence>
<evidence type="ECO:0000313" key="15">
    <source>
        <dbReference type="EMBL" id="OGK56918.1"/>
    </source>
</evidence>
<protein>
    <recommendedName>
        <fullName evidence="4 14">Undecaprenyl-diphosphatase</fullName>
        <ecNumber evidence="3 14">3.6.1.27</ecNumber>
    </recommendedName>
    <alternativeName>
        <fullName evidence="12 14">Bacitracin resistance protein</fullName>
    </alternativeName>
    <alternativeName>
        <fullName evidence="11 14">Undecaprenyl pyrophosphate phosphatase</fullName>
    </alternativeName>
</protein>
<keyword evidence="8 14" id="KW-1133">Transmembrane helix</keyword>
<keyword evidence="6 14" id="KW-0812">Transmembrane</keyword>
<dbReference type="InterPro" id="IPR003824">
    <property type="entry name" value="UppP"/>
</dbReference>
<keyword evidence="14" id="KW-0133">Cell shape</keyword>
<dbReference type="AlphaFoldDB" id="A0A1F7JMT5"/>
<evidence type="ECO:0000256" key="6">
    <source>
        <dbReference type="ARBA" id="ARBA00022692"/>
    </source>
</evidence>
<accession>A0A1F7JMT5</accession>
<organism evidence="15 16">
    <name type="scientific">Candidatus Roizmanbacteria bacterium RIFCSPLOWO2_02_FULL_38_10</name>
    <dbReference type="NCBI Taxonomy" id="1802074"/>
    <lineage>
        <taxon>Bacteria</taxon>
        <taxon>Candidatus Roizmaniibacteriota</taxon>
    </lineage>
</organism>
<feature type="transmembrane region" description="Helical" evidence="14">
    <location>
        <begin position="176"/>
        <end position="197"/>
    </location>
</feature>
<evidence type="ECO:0000256" key="8">
    <source>
        <dbReference type="ARBA" id="ARBA00022989"/>
    </source>
</evidence>
<feature type="transmembrane region" description="Helical" evidence="14">
    <location>
        <begin position="209"/>
        <end position="232"/>
    </location>
</feature>
<keyword evidence="9 14" id="KW-0472">Membrane</keyword>
<keyword evidence="14" id="KW-0573">Peptidoglycan synthesis</keyword>
<dbReference type="EMBL" id="MGAY01000019">
    <property type="protein sequence ID" value="OGK56918.1"/>
    <property type="molecule type" value="Genomic_DNA"/>
</dbReference>
<evidence type="ECO:0000256" key="5">
    <source>
        <dbReference type="ARBA" id="ARBA00022475"/>
    </source>
</evidence>
<evidence type="ECO:0000256" key="7">
    <source>
        <dbReference type="ARBA" id="ARBA00022801"/>
    </source>
</evidence>
<evidence type="ECO:0000256" key="14">
    <source>
        <dbReference type="HAMAP-Rule" id="MF_01006"/>
    </source>
</evidence>
<comment type="miscellaneous">
    <text evidence="14">Bacitracin is thought to be involved in the inhibition of peptidoglycan synthesis by sequestering undecaprenyl diphosphate, thereby reducing the pool of lipid carrier available.</text>
</comment>
<evidence type="ECO:0000313" key="16">
    <source>
        <dbReference type="Proteomes" id="UP000176376"/>
    </source>
</evidence>
<feature type="transmembrane region" description="Helical" evidence="14">
    <location>
        <begin position="102"/>
        <end position="122"/>
    </location>
</feature>
<dbReference type="EC" id="3.6.1.27" evidence="3 14"/>
<sequence>MTLIQALILGIIEGATEFLPISSTAHLIWTSKLLGIQSTEFIKFFEVFIQSGAIFAIVILYLKYLLDHKSLILNLVLSFIPTALVGFFFYRYIKNVLFESSALIIIVFFIVGIIFLLFEYLIKKGLIKPKRTIAQMRYAEALIIGLGQSLAIIPGVSRAGAVIVTMMGFEFKRDDAALYSFLLAVPTILAAGLFDFIKTDFSVINNVNNIIMVTLGFITSFITALIVVKWFIGYLQKNNLIGFGLYRIIMAVILVLLSL</sequence>
<dbReference type="Proteomes" id="UP000176376">
    <property type="component" value="Unassembled WGS sequence"/>
</dbReference>
<comment type="subcellular location">
    <subcellularLocation>
        <location evidence="1 14">Cell membrane</location>
        <topology evidence="1 14">Multi-pass membrane protein</topology>
    </subcellularLocation>
</comment>
<evidence type="ECO:0000256" key="11">
    <source>
        <dbReference type="ARBA" id="ARBA00032707"/>
    </source>
</evidence>
<dbReference type="GO" id="GO:0009252">
    <property type="term" value="P:peptidoglycan biosynthetic process"/>
    <property type="evidence" value="ECO:0007669"/>
    <property type="project" value="UniProtKB-KW"/>
</dbReference>
<gene>
    <name evidence="14" type="primary">uppP</name>
    <name evidence="15" type="ORF">A3J15_00780</name>
</gene>
<dbReference type="GO" id="GO:0005886">
    <property type="term" value="C:plasma membrane"/>
    <property type="evidence" value="ECO:0007669"/>
    <property type="project" value="UniProtKB-SubCell"/>
</dbReference>
<reference evidence="15 16" key="1">
    <citation type="journal article" date="2016" name="Nat. Commun.">
        <title>Thousands of microbial genomes shed light on interconnected biogeochemical processes in an aquifer system.</title>
        <authorList>
            <person name="Anantharaman K."/>
            <person name="Brown C.T."/>
            <person name="Hug L.A."/>
            <person name="Sharon I."/>
            <person name="Castelle C.J."/>
            <person name="Probst A.J."/>
            <person name="Thomas B.C."/>
            <person name="Singh A."/>
            <person name="Wilkins M.J."/>
            <person name="Karaoz U."/>
            <person name="Brodie E.L."/>
            <person name="Williams K.H."/>
            <person name="Hubbard S.S."/>
            <person name="Banfield J.F."/>
        </authorList>
    </citation>
    <scope>NUCLEOTIDE SEQUENCE [LARGE SCALE GENOMIC DNA]</scope>
</reference>
<comment type="catalytic activity">
    <reaction evidence="13 14">
        <text>di-trans,octa-cis-undecaprenyl diphosphate + H2O = di-trans,octa-cis-undecaprenyl phosphate + phosphate + H(+)</text>
        <dbReference type="Rhea" id="RHEA:28094"/>
        <dbReference type="ChEBI" id="CHEBI:15377"/>
        <dbReference type="ChEBI" id="CHEBI:15378"/>
        <dbReference type="ChEBI" id="CHEBI:43474"/>
        <dbReference type="ChEBI" id="CHEBI:58405"/>
        <dbReference type="ChEBI" id="CHEBI:60392"/>
        <dbReference type="EC" id="3.6.1.27"/>
    </reaction>
</comment>
<dbReference type="GO" id="GO:0071555">
    <property type="term" value="P:cell wall organization"/>
    <property type="evidence" value="ECO:0007669"/>
    <property type="project" value="UniProtKB-KW"/>
</dbReference>
<keyword evidence="7 14" id="KW-0378">Hydrolase</keyword>
<evidence type="ECO:0000256" key="3">
    <source>
        <dbReference type="ARBA" id="ARBA00012374"/>
    </source>
</evidence>
<comment type="similarity">
    <text evidence="2 14">Belongs to the UppP family.</text>
</comment>
<comment type="caution">
    <text evidence="15">The sequence shown here is derived from an EMBL/GenBank/DDBJ whole genome shotgun (WGS) entry which is preliminary data.</text>
</comment>
<feature type="transmembrane region" description="Helical" evidence="14">
    <location>
        <begin position="41"/>
        <end position="62"/>
    </location>
</feature>
<name>A0A1F7JMT5_9BACT</name>
<dbReference type="GO" id="GO:0046677">
    <property type="term" value="P:response to antibiotic"/>
    <property type="evidence" value="ECO:0007669"/>
    <property type="project" value="UniProtKB-UniRule"/>
</dbReference>
<feature type="transmembrane region" description="Helical" evidence="14">
    <location>
        <begin position="7"/>
        <end position="29"/>
    </location>
</feature>
<evidence type="ECO:0000256" key="9">
    <source>
        <dbReference type="ARBA" id="ARBA00023136"/>
    </source>
</evidence>
<dbReference type="PANTHER" id="PTHR30622">
    <property type="entry name" value="UNDECAPRENYL-DIPHOSPHATASE"/>
    <property type="match status" value="1"/>
</dbReference>
<dbReference type="STRING" id="1802074.A3J15_00780"/>
<comment type="function">
    <text evidence="14">Catalyzes the dephosphorylation of undecaprenyl diphosphate (UPP). Confers resistance to bacitracin.</text>
</comment>
<keyword evidence="10 14" id="KW-0046">Antibiotic resistance</keyword>
<dbReference type="HAMAP" id="MF_01006">
    <property type="entry name" value="Undec_diphosphatase"/>
    <property type="match status" value="1"/>
</dbReference>
<dbReference type="Pfam" id="PF02673">
    <property type="entry name" value="BacA"/>
    <property type="match status" value="1"/>
</dbReference>
<proteinExistence type="inferred from homology"/>
<keyword evidence="5 14" id="KW-1003">Cell membrane</keyword>
<evidence type="ECO:0000256" key="1">
    <source>
        <dbReference type="ARBA" id="ARBA00004651"/>
    </source>
</evidence>